<comment type="subcellular location">
    <subcellularLocation>
        <location evidence="1">Mitochondrion outer membrane</location>
        <topology evidence="1">Multi-pass membrane protein</topology>
    </subcellularLocation>
</comment>
<keyword evidence="5 6" id="KW-0472">Membrane</keyword>
<reference evidence="7" key="1">
    <citation type="submission" date="2021-11" db="EMBL/GenBank/DDBJ databases">
        <authorList>
            <person name="Schell T."/>
        </authorList>
    </citation>
    <scope>NUCLEOTIDE SEQUENCE</scope>
    <source>
        <strain evidence="7">M5</strain>
    </source>
</reference>
<dbReference type="InterPro" id="IPR007014">
    <property type="entry name" value="FUN14"/>
</dbReference>
<keyword evidence="3 6" id="KW-0812">Transmembrane</keyword>
<keyword evidence="4 6" id="KW-1133">Transmembrane helix</keyword>
<comment type="caution">
    <text evidence="7">The sequence shown here is derived from an EMBL/GenBank/DDBJ whole genome shotgun (WGS) entry which is preliminary data.</text>
</comment>
<dbReference type="AlphaFoldDB" id="A0A8J2WBN6"/>
<dbReference type="GO" id="GO:0005741">
    <property type="term" value="C:mitochondrial outer membrane"/>
    <property type="evidence" value="ECO:0007669"/>
    <property type="project" value="UniProtKB-SubCell"/>
</dbReference>
<organism evidence="7 8">
    <name type="scientific">Daphnia galeata</name>
    <dbReference type="NCBI Taxonomy" id="27404"/>
    <lineage>
        <taxon>Eukaryota</taxon>
        <taxon>Metazoa</taxon>
        <taxon>Ecdysozoa</taxon>
        <taxon>Arthropoda</taxon>
        <taxon>Crustacea</taxon>
        <taxon>Branchiopoda</taxon>
        <taxon>Diplostraca</taxon>
        <taxon>Cladocera</taxon>
        <taxon>Anomopoda</taxon>
        <taxon>Daphniidae</taxon>
        <taxon>Daphnia</taxon>
    </lineage>
</organism>
<evidence type="ECO:0000313" key="8">
    <source>
        <dbReference type="Proteomes" id="UP000789390"/>
    </source>
</evidence>
<evidence type="ECO:0000256" key="3">
    <source>
        <dbReference type="ARBA" id="ARBA00022692"/>
    </source>
</evidence>
<dbReference type="EMBL" id="CAKKLH010000317">
    <property type="protein sequence ID" value="CAH0111809.1"/>
    <property type="molecule type" value="Genomic_DNA"/>
</dbReference>
<evidence type="ECO:0000256" key="4">
    <source>
        <dbReference type="ARBA" id="ARBA00022989"/>
    </source>
</evidence>
<evidence type="ECO:0000313" key="7">
    <source>
        <dbReference type="EMBL" id="CAH0111809.1"/>
    </source>
</evidence>
<dbReference type="PANTHER" id="PTHR21346">
    <property type="entry name" value="FUN14 DOMAIN CONTAINING"/>
    <property type="match status" value="1"/>
</dbReference>
<protein>
    <submittedName>
        <fullName evidence="7">Uncharacterized protein</fullName>
    </submittedName>
</protein>
<evidence type="ECO:0000256" key="1">
    <source>
        <dbReference type="ARBA" id="ARBA00004374"/>
    </source>
</evidence>
<evidence type="ECO:0000256" key="2">
    <source>
        <dbReference type="ARBA" id="ARBA00009160"/>
    </source>
</evidence>
<dbReference type="Proteomes" id="UP000789390">
    <property type="component" value="Unassembled WGS sequence"/>
</dbReference>
<name>A0A8J2WBN6_9CRUS</name>
<feature type="transmembrane region" description="Helical" evidence="6">
    <location>
        <begin position="166"/>
        <end position="184"/>
    </location>
</feature>
<dbReference type="PANTHER" id="PTHR21346:SF0">
    <property type="entry name" value="RE45833P"/>
    <property type="match status" value="1"/>
</dbReference>
<dbReference type="OrthoDB" id="163794at2759"/>
<proteinExistence type="inferred from homology"/>
<comment type="similarity">
    <text evidence="2">Belongs to the FUN14 family.</text>
</comment>
<evidence type="ECO:0000256" key="6">
    <source>
        <dbReference type="SAM" id="Phobius"/>
    </source>
</evidence>
<accession>A0A8J2WBN6</accession>
<dbReference type="Pfam" id="PF04930">
    <property type="entry name" value="FUN14"/>
    <property type="match status" value="1"/>
</dbReference>
<sequence>MTSRAKPSKKENPGVSEDFEVLDVRDIGKEAESLLQSVRKYLSEGSHSKQLAIGGVSGWITGYMAMKIGKTIATAVGGSLILLQIANHKGYINVNWTKVNKDFEGATKKLAQGRSDPSIPQMLDKAADYLDEQAEKAGRVLRKRTAGTRSWYHKLIGKKTSDGSEAFYVGFFSGSLAGLFIGVIF</sequence>
<dbReference type="GO" id="GO:0000422">
    <property type="term" value="P:autophagy of mitochondrion"/>
    <property type="evidence" value="ECO:0007669"/>
    <property type="project" value="TreeGrafter"/>
</dbReference>
<keyword evidence="8" id="KW-1185">Reference proteome</keyword>
<gene>
    <name evidence="7" type="ORF">DGAL_LOCUS15463</name>
</gene>
<evidence type="ECO:0000256" key="5">
    <source>
        <dbReference type="ARBA" id="ARBA00023136"/>
    </source>
</evidence>